<dbReference type="EMBL" id="JAHHUM010000118">
    <property type="protein sequence ID" value="KAK5622444.1"/>
    <property type="molecule type" value="Genomic_DNA"/>
</dbReference>
<evidence type="ECO:0000256" key="1">
    <source>
        <dbReference type="SAM" id="MobiDB-lite"/>
    </source>
</evidence>
<gene>
    <name evidence="2" type="ORF">CRENBAI_003423</name>
</gene>
<feature type="region of interest" description="Disordered" evidence="1">
    <location>
        <begin position="65"/>
        <end position="111"/>
    </location>
</feature>
<dbReference type="Proteomes" id="UP001311232">
    <property type="component" value="Unassembled WGS sequence"/>
</dbReference>
<feature type="compositionally biased region" description="Polar residues" evidence="1">
    <location>
        <begin position="65"/>
        <end position="81"/>
    </location>
</feature>
<keyword evidence="3" id="KW-1185">Reference proteome</keyword>
<feature type="region of interest" description="Disordered" evidence="1">
    <location>
        <begin position="1"/>
        <end position="52"/>
    </location>
</feature>
<name>A0AAV9SM73_9TELE</name>
<reference evidence="2 3" key="1">
    <citation type="submission" date="2021-06" db="EMBL/GenBank/DDBJ databases">
        <authorList>
            <person name="Palmer J.M."/>
        </authorList>
    </citation>
    <scope>NUCLEOTIDE SEQUENCE [LARGE SCALE GENOMIC DNA]</scope>
    <source>
        <strain evidence="2 3">MEX-2019</strain>
        <tissue evidence="2">Muscle</tissue>
    </source>
</reference>
<feature type="compositionally biased region" description="Pro residues" evidence="1">
    <location>
        <begin position="27"/>
        <end position="38"/>
    </location>
</feature>
<comment type="caution">
    <text evidence="2">The sequence shown here is derived from an EMBL/GenBank/DDBJ whole genome shotgun (WGS) entry which is preliminary data.</text>
</comment>
<feature type="compositionally biased region" description="Low complexity" evidence="1">
    <location>
        <begin position="1"/>
        <end position="19"/>
    </location>
</feature>
<accession>A0AAV9SM73</accession>
<proteinExistence type="predicted"/>
<protein>
    <submittedName>
        <fullName evidence="2">Uncharacterized protein</fullName>
    </submittedName>
</protein>
<evidence type="ECO:0000313" key="3">
    <source>
        <dbReference type="Proteomes" id="UP001311232"/>
    </source>
</evidence>
<evidence type="ECO:0000313" key="2">
    <source>
        <dbReference type="EMBL" id="KAK5622444.1"/>
    </source>
</evidence>
<organism evidence="2 3">
    <name type="scientific">Crenichthys baileyi</name>
    <name type="common">White River springfish</name>
    <dbReference type="NCBI Taxonomy" id="28760"/>
    <lineage>
        <taxon>Eukaryota</taxon>
        <taxon>Metazoa</taxon>
        <taxon>Chordata</taxon>
        <taxon>Craniata</taxon>
        <taxon>Vertebrata</taxon>
        <taxon>Euteleostomi</taxon>
        <taxon>Actinopterygii</taxon>
        <taxon>Neopterygii</taxon>
        <taxon>Teleostei</taxon>
        <taxon>Neoteleostei</taxon>
        <taxon>Acanthomorphata</taxon>
        <taxon>Ovalentaria</taxon>
        <taxon>Atherinomorphae</taxon>
        <taxon>Cyprinodontiformes</taxon>
        <taxon>Goodeidae</taxon>
        <taxon>Crenichthys</taxon>
    </lineage>
</organism>
<feature type="compositionally biased region" description="Basic and acidic residues" evidence="1">
    <location>
        <begin position="83"/>
        <end position="99"/>
    </location>
</feature>
<sequence length="111" mass="11644">MLVSYSSSSAYPGPGRGAADSAETPRRPSPQTPPPAPPGGAQGVPRPVERHSPFSVSWAVPWVSSRNPSSLLNNGESSLQTDPDLRGLGDEGEAGDRRLCPCLPLPAMRNK</sequence>
<dbReference type="AlphaFoldDB" id="A0AAV9SM73"/>